<dbReference type="AlphaFoldDB" id="A0A074LKY8"/>
<accession>A0A074LKY8</accession>
<organism evidence="1 2">
    <name type="scientific">Anditalea andensis</name>
    <dbReference type="NCBI Taxonomy" id="1048983"/>
    <lineage>
        <taxon>Bacteria</taxon>
        <taxon>Pseudomonadati</taxon>
        <taxon>Bacteroidota</taxon>
        <taxon>Cytophagia</taxon>
        <taxon>Cytophagales</taxon>
        <taxon>Cytophagaceae</taxon>
        <taxon>Anditalea</taxon>
    </lineage>
</organism>
<gene>
    <name evidence="1" type="ORF">EL17_07155</name>
</gene>
<comment type="caution">
    <text evidence="1">The sequence shown here is derived from an EMBL/GenBank/DDBJ whole genome shotgun (WGS) entry which is preliminary data.</text>
</comment>
<dbReference type="EMBL" id="JMIH01000015">
    <property type="protein sequence ID" value="KEO74507.1"/>
    <property type="molecule type" value="Genomic_DNA"/>
</dbReference>
<sequence>MDLRNNHGIYIGLQPQSEGVIGTPFLFEDMVKAHIFLDNGKDHDNVMINFYPEKGEVFVKLSNNHIVSPELKNIQKIVINDSKDIYKPKSIKGRHEIVQILAEDEEEEFVAHKYKKFQKATIGGAYNTTSNLDEYKDVIYYYIIKNGILEEIKQNNSGLKSLAGDNWRTVKSFINENSLDWSKPSDVIQIYSLYRK</sequence>
<dbReference type="eggNOG" id="ENOG5033YQZ">
    <property type="taxonomic scope" value="Bacteria"/>
</dbReference>
<protein>
    <submittedName>
        <fullName evidence="1">Uncharacterized protein</fullName>
    </submittedName>
</protein>
<reference evidence="1 2" key="1">
    <citation type="submission" date="2014-04" db="EMBL/GenBank/DDBJ databases">
        <title>Characterization and application of a salt tolerant electro-active bacterium.</title>
        <authorList>
            <person name="Yang L."/>
            <person name="Wei S."/>
            <person name="Tay Q.X.M."/>
        </authorList>
    </citation>
    <scope>NUCLEOTIDE SEQUENCE [LARGE SCALE GENOMIC DNA]</scope>
    <source>
        <strain evidence="1 2">LY1</strain>
    </source>
</reference>
<evidence type="ECO:0000313" key="1">
    <source>
        <dbReference type="EMBL" id="KEO74507.1"/>
    </source>
</evidence>
<dbReference type="OrthoDB" id="934917at2"/>
<dbReference type="Proteomes" id="UP000027821">
    <property type="component" value="Unassembled WGS sequence"/>
</dbReference>
<proteinExistence type="predicted"/>
<keyword evidence="2" id="KW-1185">Reference proteome</keyword>
<evidence type="ECO:0000313" key="2">
    <source>
        <dbReference type="Proteomes" id="UP000027821"/>
    </source>
</evidence>
<name>A0A074LKY8_9BACT</name>